<name>A0A829Y4H3_9GAMM</name>
<gene>
    <name evidence="1" type="ORF">GCM10011487_01100</name>
</gene>
<evidence type="ECO:0000313" key="2">
    <source>
        <dbReference type="Proteomes" id="UP000445000"/>
    </source>
</evidence>
<protein>
    <submittedName>
        <fullName evidence="1">Uncharacterized protein</fullName>
    </submittedName>
</protein>
<reference evidence="2" key="1">
    <citation type="submission" date="2020-01" db="EMBL/GenBank/DDBJ databases">
        <title>'Steroidobacter agaridevorans' sp. nov., agar-degrading bacteria isolated from rhizosphere soils.</title>
        <authorList>
            <person name="Ikenaga M."/>
            <person name="Kataoka M."/>
            <person name="Murouchi A."/>
            <person name="Katsuragi S."/>
            <person name="Sakai M."/>
        </authorList>
    </citation>
    <scope>NUCLEOTIDE SEQUENCE [LARGE SCALE GENOMIC DNA]</scope>
    <source>
        <strain evidence="2">YU21-B</strain>
    </source>
</reference>
<dbReference type="EMBL" id="BLJN01000001">
    <property type="protein sequence ID" value="GFE78110.1"/>
    <property type="molecule type" value="Genomic_DNA"/>
</dbReference>
<comment type="caution">
    <text evidence="1">The sequence shown here is derived from an EMBL/GenBank/DDBJ whole genome shotgun (WGS) entry which is preliminary data.</text>
</comment>
<keyword evidence="2" id="KW-1185">Reference proteome</keyword>
<organism evidence="1 2">
    <name type="scientific">Steroidobacter agaridevorans</name>
    <dbReference type="NCBI Taxonomy" id="2695856"/>
    <lineage>
        <taxon>Bacteria</taxon>
        <taxon>Pseudomonadati</taxon>
        <taxon>Pseudomonadota</taxon>
        <taxon>Gammaproteobacteria</taxon>
        <taxon>Steroidobacterales</taxon>
        <taxon>Steroidobacteraceae</taxon>
        <taxon>Steroidobacter</taxon>
    </lineage>
</organism>
<evidence type="ECO:0000313" key="1">
    <source>
        <dbReference type="EMBL" id="GFE78110.1"/>
    </source>
</evidence>
<dbReference type="AlphaFoldDB" id="A0A829Y4H3"/>
<dbReference type="Proteomes" id="UP000445000">
    <property type="component" value="Unassembled WGS sequence"/>
</dbReference>
<accession>A0A829Y4H3</accession>
<proteinExistence type="predicted"/>
<sequence length="101" mass="11252">MTVAHHRLHDIEPVRLSIHTHDLATVAIGLDHIDEHVAIGNQFDQGRAGGVAVRLRFLWRVDVLQTNVDIAALRRPHEKAVAIEDASDRARKIQLIRSCGA</sequence>